<keyword evidence="3" id="KW-1185">Reference proteome</keyword>
<reference evidence="2 3" key="1">
    <citation type="journal article" date="2020" name="IScience">
        <title>Genome Sequencing of the Endangered Kingdonia uniflora (Circaeasteraceae, Ranunculales) Reveals Potential Mechanisms of Evolutionary Specialization.</title>
        <authorList>
            <person name="Sun Y."/>
            <person name="Deng T."/>
            <person name="Zhang A."/>
            <person name="Moore M.J."/>
            <person name="Landis J.B."/>
            <person name="Lin N."/>
            <person name="Zhang H."/>
            <person name="Zhang X."/>
            <person name="Huang J."/>
            <person name="Zhang X."/>
            <person name="Sun H."/>
            <person name="Wang H."/>
        </authorList>
    </citation>
    <scope>NUCLEOTIDE SEQUENCE [LARGE SCALE GENOMIC DNA]</scope>
    <source>
        <strain evidence="2">TB1705</strain>
        <tissue evidence="2">Leaf</tissue>
    </source>
</reference>
<comment type="caution">
    <text evidence="2">The sequence shown here is derived from an EMBL/GenBank/DDBJ whole genome shotgun (WGS) entry which is preliminary data.</text>
</comment>
<gene>
    <name evidence="2" type="ORF">GIB67_042702</name>
</gene>
<evidence type="ECO:0000256" key="1">
    <source>
        <dbReference type="SAM" id="Coils"/>
    </source>
</evidence>
<feature type="coiled-coil region" evidence="1">
    <location>
        <begin position="410"/>
        <end position="437"/>
    </location>
</feature>
<protein>
    <submittedName>
        <fullName evidence="2">Uncharacterized protein</fullName>
    </submittedName>
</protein>
<dbReference type="AlphaFoldDB" id="A0A7J7NDN5"/>
<proteinExistence type="predicted"/>
<dbReference type="EMBL" id="JACGCM010000855">
    <property type="protein sequence ID" value="KAF6165286.1"/>
    <property type="molecule type" value="Genomic_DNA"/>
</dbReference>
<organism evidence="2 3">
    <name type="scientific">Kingdonia uniflora</name>
    <dbReference type="NCBI Taxonomy" id="39325"/>
    <lineage>
        <taxon>Eukaryota</taxon>
        <taxon>Viridiplantae</taxon>
        <taxon>Streptophyta</taxon>
        <taxon>Embryophyta</taxon>
        <taxon>Tracheophyta</taxon>
        <taxon>Spermatophyta</taxon>
        <taxon>Magnoliopsida</taxon>
        <taxon>Ranunculales</taxon>
        <taxon>Circaeasteraceae</taxon>
        <taxon>Kingdonia</taxon>
    </lineage>
</organism>
<evidence type="ECO:0000313" key="2">
    <source>
        <dbReference type="EMBL" id="KAF6165286.1"/>
    </source>
</evidence>
<evidence type="ECO:0000313" key="3">
    <source>
        <dbReference type="Proteomes" id="UP000541444"/>
    </source>
</evidence>
<sequence>MGLLEEAMESLETVNYEARKYKTAPLQHRDLLEKLFEGLSATGDFAWSSVSLAEVNYSWDGEVIPSYDAPISPIREPTLGSTSHSRTPVPQSNWRRSAVAAQPLEPTELVQSLISAFTAQGASSTSYASNDDPSTEITNVLKDMREDKEPMELLYRTVKKSPQSKVTKESMLDIATRKGVELEGVLKDLESTTLRKLAQKFLKKRIVKRGLAFGTMGSGQEDELRAVEDKVRLATRKGTEEMSASVSLELRKMAARLLKGICHRIEEGKANLENRKEVHISEPTEEVQKNLDEVVIQRDRLECQLLLVGYSKAEVKFIMKGTYVKEDEVEDDVAGVVGEFDGDSLRTELENQGEDNKKVELKATRLSEQETLQYNKEYAVEFNRLIEATEDREDQHVKVYFKFVEATQTIDDLTLKIEGKDAKIKRWRKELVEVKEETTKLKRWNDALMVKGKEADMAQYRIQSLEAIEKELWSFVANLKG</sequence>
<keyword evidence="1" id="KW-0175">Coiled coil</keyword>
<accession>A0A7J7NDN5</accession>
<name>A0A7J7NDN5_9MAGN</name>
<dbReference type="Proteomes" id="UP000541444">
    <property type="component" value="Unassembled WGS sequence"/>
</dbReference>